<evidence type="ECO:0000313" key="2">
    <source>
        <dbReference type="EMBL" id="GID10075.1"/>
    </source>
</evidence>
<proteinExistence type="predicted"/>
<comment type="caution">
    <text evidence="2">The sequence shown here is derived from an EMBL/GenBank/DDBJ whole genome shotgun (WGS) entry which is preliminary data.</text>
</comment>
<sequence>MSESVSWLRRDARNARKQARGQGMAPIESRQRERLADIVAHARARSPYYARLYDGLPDRVDDPTLLPVTDKKTLMGHFDDWVTDRRITLADVTAFVDDPDMIGRRFLDRYSIATTSGTSGHRGVFVLDDRYQRVAGALGLVAYGSLGVGTVLRMLTRGFRLALVGATGGHYVSFAGYTQATRESAWRRRILRAFSVHTPMPEFVARLNAFRPAAVIGYASVIRLLAAEQEAGRLRIDPVLVQPAGDTMTARDLDRIAAAFGTTVRPIYSCTECTYLSNGCAHGWYHVNSDWAVLEPVDADHRPTPPGQLSHTVLLSNLANRVQPFLRYDLGDAVQLRPDPCPCGNPLPGIRVRGRAGDTLSFPTGNGDAVTVAPMAVSTLFDRTPGIELFQIEQTTPTTLRVRMLLADGAEADRVWRTVETELRRLLTDHTLDTVTIERAAEPPRQEPGGGKYRAVIPHR</sequence>
<name>A0A8J3J106_9ACTN</name>
<dbReference type="EMBL" id="BOMB01000004">
    <property type="protein sequence ID" value="GID10075.1"/>
    <property type="molecule type" value="Genomic_DNA"/>
</dbReference>
<feature type="region of interest" description="Disordered" evidence="1">
    <location>
        <begin position="440"/>
        <end position="460"/>
    </location>
</feature>
<dbReference type="AlphaFoldDB" id="A0A8J3J106"/>
<gene>
    <name evidence="2" type="ORF">Aru02nite_09640</name>
</gene>
<organism evidence="2 3">
    <name type="scientific">Actinocatenispora rupis</name>
    <dbReference type="NCBI Taxonomy" id="519421"/>
    <lineage>
        <taxon>Bacteria</taxon>
        <taxon>Bacillati</taxon>
        <taxon>Actinomycetota</taxon>
        <taxon>Actinomycetes</taxon>
        <taxon>Micromonosporales</taxon>
        <taxon>Micromonosporaceae</taxon>
        <taxon>Actinocatenispora</taxon>
    </lineage>
</organism>
<dbReference type="InterPro" id="IPR042099">
    <property type="entry name" value="ANL_N_sf"/>
</dbReference>
<dbReference type="InterPro" id="IPR053158">
    <property type="entry name" value="CapK_Type1_Caps_Biosynth"/>
</dbReference>
<evidence type="ECO:0000313" key="3">
    <source>
        <dbReference type="Proteomes" id="UP000612808"/>
    </source>
</evidence>
<evidence type="ECO:0008006" key="4">
    <source>
        <dbReference type="Google" id="ProtNLM"/>
    </source>
</evidence>
<dbReference type="PANTHER" id="PTHR36932:SF1">
    <property type="entry name" value="CAPSULAR POLYSACCHARIDE BIOSYNTHESIS PROTEIN"/>
    <property type="match status" value="1"/>
</dbReference>
<accession>A0A8J3J106</accession>
<dbReference type="Gene3D" id="3.40.50.12780">
    <property type="entry name" value="N-terminal domain of ligase-like"/>
    <property type="match status" value="1"/>
</dbReference>
<dbReference type="SUPFAM" id="SSF56801">
    <property type="entry name" value="Acetyl-CoA synthetase-like"/>
    <property type="match status" value="1"/>
</dbReference>
<dbReference type="Proteomes" id="UP000612808">
    <property type="component" value="Unassembled WGS sequence"/>
</dbReference>
<protein>
    <recommendedName>
        <fullName evidence="4">Phenylacetate-coenzyme A ligase PaaK, adenylate-forming domain family</fullName>
    </recommendedName>
</protein>
<dbReference type="RefSeq" id="WP_203655181.1">
    <property type="nucleotide sequence ID" value="NZ_BAAAZM010000002.1"/>
</dbReference>
<evidence type="ECO:0000256" key="1">
    <source>
        <dbReference type="SAM" id="MobiDB-lite"/>
    </source>
</evidence>
<dbReference type="PANTHER" id="PTHR36932">
    <property type="entry name" value="CAPSULAR POLYSACCHARIDE BIOSYNTHESIS PROTEIN"/>
    <property type="match status" value="1"/>
</dbReference>
<reference evidence="2" key="1">
    <citation type="submission" date="2021-01" db="EMBL/GenBank/DDBJ databases">
        <title>Whole genome shotgun sequence of Actinocatenispora rupis NBRC 107355.</title>
        <authorList>
            <person name="Komaki H."/>
            <person name="Tamura T."/>
        </authorList>
    </citation>
    <scope>NUCLEOTIDE SEQUENCE</scope>
    <source>
        <strain evidence="2">NBRC 107355</strain>
    </source>
</reference>
<keyword evidence="3" id="KW-1185">Reference proteome</keyword>